<dbReference type="OrthoDB" id="8431898at2"/>
<dbReference type="Proteomes" id="UP000245461">
    <property type="component" value="Unassembled WGS sequence"/>
</dbReference>
<reference evidence="1 2" key="1">
    <citation type="submission" date="2018-05" db="EMBL/GenBank/DDBJ databases">
        <title>Zavarzinia sp. HR-AS.</title>
        <authorList>
            <person name="Lee Y."/>
            <person name="Jeon C.O."/>
        </authorList>
    </citation>
    <scope>NUCLEOTIDE SEQUENCE [LARGE SCALE GENOMIC DNA]</scope>
    <source>
        <strain evidence="1 2">HR-AS</strain>
    </source>
</reference>
<keyword evidence="2" id="KW-1185">Reference proteome</keyword>
<accession>A0A317EGH5</accession>
<comment type="caution">
    <text evidence="1">The sequence shown here is derived from an EMBL/GenBank/DDBJ whole genome shotgun (WGS) entry which is preliminary data.</text>
</comment>
<protein>
    <submittedName>
        <fullName evidence="1">DUF1329 domain-containing protein</fullName>
    </submittedName>
</protein>
<organism evidence="1 2">
    <name type="scientific">Zavarzinia aquatilis</name>
    <dbReference type="NCBI Taxonomy" id="2211142"/>
    <lineage>
        <taxon>Bacteria</taxon>
        <taxon>Pseudomonadati</taxon>
        <taxon>Pseudomonadota</taxon>
        <taxon>Alphaproteobacteria</taxon>
        <taxon>Rhodospirillales</taxon>
        <taxon>Zavarziniaceae</taxon>
        <taxon>Zavarzinia</taxon>
    </lineage>
</organism>
<dbReference type="CDD" id="cd16329">
    <property type="entry name" value="LolA_like"/>
    <property type="match status" value="1"/>
</dbReference>
<evidence type="ECO:0000313" key="2">
    <source>
        <dbReference type="Proteomes" id="UP000245461"/>
    </source>
</evidence>
<dbReference type="RefSeq" id="WP_109905022.1">
    <property type="nucleotide sequence ID" value="NZ_QGLE01000004.1"/>
</dbReference>
<dbReference type="InterPro" id="IPR010752">
    <property type="entry name" value="DUF1329"/>
</dbReference>
<gene>
    <name evidence="1" type="ORF">DKG74_09380</name>
</gene>
<dbReference type="EMBL" id="QGLE01000004">
    <property type="protein sequence ID" value="PWR24315.1"/>
    <property type="molecule type" value="Genomic_DNA"/>
</dbReference>
<dbReference type="AlphaFoldDB" id="A0A317EGH5"/>
<dbReference type="Pfam" id="PF07044">
    <property type="entry name" value="DUF1329"/>
    <property type="match status" value="1"/>
</dbReference>
<evidence type="ECO:0000313" key="1">
    <source>
        <dbReference type="EMBL" id="PWR24315.1"/>
    </source>
</evidence>
<sequence length="458" mass="51239">MDRRTFVAGLGAAGWAAATPRFGFAKAAADEVAKLGTSLTPAGAIKEGSADGLLTPWSGKWLGVPPGITYGGTGKVQANPYAAEKPLFSITAQNFQQYADRLTEGQKALLQKNPSTFRMDVYPCHRDFRFSDALHANLKLNAQEAQVTPDGEGVTGAYGAPAFPFPKSGLELIWNVISIPRGFTQRGTMDEAVVYPDGNVAWGAQQWDIYATAYDPTVARASFDGGSAFVFRSTLKPERERGSITLVREYWDFGNRPSQAWQYVPGTRRVKQVPEIAGDYPLGPGGFHTVDDTGLWTQSPKRYDWEIVGKKEIFIPYNNFLIEDPTVKYKDLLAKAHLNPETVRWELHRCWVLKARLKPGLRHVYAARTIYIDEDSFNPAIADMYDARGQLYRMAMNTTSYDYASQFFQQRICVYHDLVSGAYMADRLSNEVVDRMRYNEGGRKESDYTPQELKRKGV</sequence>
<dbReference type="Gene3D" id="2.50.20.10">
    <property type="entry name" value="Lipoprotein localisation LolA/LolB/LppX"/>
    <property type="match status" value="1"/>
</dbReference>
<name>A0A317EGH5_9PROT</name>
<proteinExistence type="predicted"/>